<gene>
    <name evidence="1" type="ORF">TPELB_35670</name>
</gene>
<organism evidence="1 2">
    <name type="scientific">Terrisporobacter petrolearius</name>
    <dbReference type="NCBI Taxonomy" id="1460447"/>
    <lineage>
        <taxon>Bacteria</taxon>
        <taxon>Bacillati</taxon>
        <taxon>Bacillota</taxon>
        <taxon>Clostridia</taxon>
        <taxon>Peptostreptococcales</taxon>
        <taxon>Peptostreptococcaceae</taxon>
        <taxon>Terrisporobacter</taxon>
    </lineage>
</organism>
<reference evidence="1 2" key="1">
    <citation type="submission" date="2024-04" db="EMBL/GenBank/DDBJ databases">
        <title>Isolation and characterization of novel acetogenic strains of the genera Terrisporobacter and Acetoanaerobium.</title>
        <authorList>
            <person name="Boeer T."/>
            <person name="Schueler M.A."/>
            <person name="Lueschen A."/>
            <person name="Eysell L."/>
            <person name="Droege J."/>
            <person name="Heinemann M."/>
            <person name="Engelhardt L."/>
            <person name="Basen M."/>
            <person name="Daniel R."/>
        </authorList>
    </citation>
    <scope>NUCLEOTIDE SEQUENCE [LARGE SCALE GENOMIC DNA]</scope>
    <source>
        <strain evidence="1 2">ELB</strain>
    </source>
</reference>
<dbReference type="RefSeq" id="WP_343338047.1">
    <property type="nucleotide sequence ID" value="NZ_CP154622.1"/>
</dbReference>
<proteinExistence type="predicted"/>
<name>A0ABZ3FHD7_9FIRM</name>
<evidence type="ECO:0008006" key="3">
    <source>
        <dbReference type="Google" id="ProtNLM"/>
    </source>
</evidence>
<dbReference type="EMBL" id="CP154622">
    <property type="protein sequence ID" value="XAM43248.1"/>
    <property type="molecule type" value="Genomic_DNA"/>
</dbReference>
<evidence type="ECO:0000313" key="1">
    <source>
        <dbReference type="EMBL" id="XAM43248.1"/>
    </source>
</evidence>
<accession>A0ABZ3FHD7</accession>
<dbReference type="Proteomes" id="UP001477947">
    <property type="component" value="Chromosome"/>
</dbReference>
<keyword evidence="2" id="KW-1185">Reference proteome</keyword>
<evidence type="ECO:0000313" key="2">
    <source>
        <dbReference type="Proteomes" id="UP001477947"/>
    </source>
</evidence>
<protein>
    <recommendedName>
        <fullName evidence="3">Replication initiator protein A</fullName>
    </recommendedName>
</protein>
<sequence length="359" mass="42773">MSNMDIPKVENLQIGQEIKNYEELCEILEIEKKSGGKVKKIQLEKLSKVIEYHKKGHKFVIDKINKVDEIELIDKRKLGNRSVTSIEIGDLILQKLLTEYKGREISITNNELLFRLMIVSEEYRMFLYDTGVFKFEVGINGKYLRDYRLKLGNQLSKRIESALKRLKSSGYIMYDKKIHLRFMKEVDGKKYYYVTALDEEKDKKNFIDARLKAFEKLNKLRKEENKPLIQDMSVVFIHGELKRFKDLVCKELSCVYKDKCVNFWEGYIITTTSLALNDIVDNERYNKNLEFVRKNFYELLEHTTKDIKDKELETLRYLYEEAYEQENKEVSWGIPIRFESYKIKSEIKSINNLSKMFIK</sequence>